<comment type="caution">
    <text evidence="1">The sequence shown here is derived from an EMBL/GenBank/DDBJ whole genome shotgun (WGS) entry which is preliminary data.</text>
</comment>
<organism evidence="1 2">
    <name type="scientific">Arachis hypogaea</name>
    <name type="common">Peanut</name>
    <dbReference type="NCBI Taxonomy" id="3818"/>
    <lineage>
        <taxon>Eukaryota</taxon>
        <taxon>Viridiplantae</taxon>
        <taxon>Streptophyta</taxon>
        <taxon>Embryophyta</taxon>
        <taxon>Tracheophyta</taxon>
        <taxon>Spermatophyta</taxon>
        <taxon>Magnoliopsida</taxon>
        <taxon>eudicotyledons</taxon>
        <taxon>Gunneridae</taxon>
        <taxon>Pentapetalae</taxon>
        <taxon>rosids</taxon>
        <taxon>fabids</taxon>
        <taxon>Fabales</taxon>
        <taxon>Fabaceae</taxon>
        <taxon>Papilionoideae</taxon>
        <taxon>50 kb inversion clade</taxon>
        <taxon>dalbergioids sensu lato</taxon>
        <taxon>Dalbergieae</taxon>
        <taxon>Pterocarpus clade</taxon>
        <taxon>Arachis</taxon>
    </lineage>
</organism>
<accession>A0A444X3E7</accession>
<protein>
    <recommendedName>
        <fullName evidence="3">Aminotransferase-like plant mobile domain-containing protein</fullName>
    </recommendedName>
</protein>
<evidence type="ECO:0000313" key="1">
    <source>
        <dbReference type="EMBL" id="RYQ84112.1"/>
    </source>
</evidence>
<dbReference type="Proteomes" id="UP000289738">
    <property type="component" value="Chromosome B10"/>
</dbReference>
<keyword evidence="2" id="KW-1185">Reference proteome</keyword>
<evidence type="ECO:0000313" key="2">
    <source>
        <dbReference type="Proteomes" id="UP000289738"/>
    </source>
</evidence>
<sequence>MGHEYDPMTDEESVAFLYYWLNAIVFCLRSVQMQKLFLPLASLLHEGYKFNLAKLILGHLFDKLGHLVDCLRANSSTFKLQFKVKMKLKRGNGRRQPWREGQPWRSNTFNLQFKVKLEVKRGNGRKHPGGRTRLTSSLRVALEVSNTFKLQFEVKLELKRGNGESNPGGENLSNTFKLQFEVKLELKRGNGSLVLFPLLAFNLQFKFKVKLEVKRGHASLVRLSILAFNLQFKFKLKLQLKRQILPVRPFVEARLSFSLRVALEVSNTFKLQFEVKLELKRGNGESNPGGENLSNTFKLQFEVKLELKRGNGSLVLFPLLAFNLQFKVKLEVKRGTLC</sequence>
<proteinExistence type="predicted"/>
<name>A0A444X3E7_ARAHY</name>
<dbReference type="AlphaFoldDB" id="A0A444X3E7"/>
<reference evidence="1 2" key="1">
    <citation type="submission" date="2019-01" db="EMBL/GenBank/DDBJ databases">
        <title>Sequencing of cultivated peanut Arachis hypogaea provides insights into genome evolution and oil improvement.</title>
        <authorList>
            <person name="Chen X."/>
        </authorList>
    </citation>
    <scope>NUCLEOTIDE SEQUENCE [LARGE SCALE GENOMIC DNA]</scope>
    <source>
        <strain evidence="2">cv. Fuhuasheng</strain>
        <tissue evidence="1">Leaves</tissue>
    </source>
</reference>
<dbReference type="EMBL" id="SDMP01000020">
    <property type="protein sequence ID" value="RYQ84112.1"/>
    <property type="molecule type" value="Genomic_DNA"/>
</dbReference>
<evidence type="ECO:0008006" key="3">
    <source>
        <dbReference type="Google" id="ProtNLM"/>
    </source>
</evidence>
<gene>
    <name evidence="1" type="ORF">Ahy_B10g103026</name>
</gene>